<evidence type="ECO:0000313" key="1">
    <source>
        <dbReference type="EMBL" id="EFI32868.1"/>
    </source>
</evidence>
<organism evidence="1 2">
    <name type="scientific">Desulfonatronospira thiodismutans ASO3-1</name>
    <dbReference type="NCBI Taxonomy" id="555779"/>
    <lineage>
        <taxon>Bacteria</taxon>
        <taxon>Pseudomonadati</taxon>
        <taxon>Thermodesulfobacteriota</taxon>
        <taxon>Desulfovibrionia</taxon>
        <taxon>Desulfovibrionales</taxon>
        <taxon>Desulfonatronovibrionaceae</taxon>
        <taxon>Desulfonatronospira</taxon>
    </lineage>
</organism>
<evidence type="ECO:0008006" key="3">
    <source>
        <dbReference type="Google" id="ProtNLM"/>
    </source>
</evidence>
<dbReference type="eggNOG" id="ENOG50332CF">
    <property type="taxonomic scope" value="Bacteria"/>
</dbReference>
<name>D6SU88_9BACT</name>
<comment type="caution">
    <text evidence="1">The sequence shown here is derived from an EMBL/GenBank/DDBJ whole genome shotgun (WGS) entry which is preliminary data.</text>
</comment>
<dbReference type="OrthoDB" id="9812340at2"/>
<gene>
    <name evidence="1" type="ORF">Dthio_PD0177</name>
</gene>
<dbReference type="EMBL" id="ACJN02000004">
    <property type="protein sequence ID" value="EFI32868.1"/>
    <property type="molecule type" value="Genomic_DNA"/>
</dbReference>
<evidence type="ECO:0000313" key="2">
    <source>
        <dbReference type="Proteomes" id="UP000005496"/>
    </source>
</evidence>
<protein>
    <recommendedName>
        <fullName evidence="3">Zinc finger, YgiT-type</fullName>
    </recommendedName>
</protein>
<dbReference type="Gene3D" id="3.10.20.860">
    <property type="match status" value="1"/>
</dbReference>
<dbReference type="RefSeq" id="WP_008871562.1">
    <property type="nucleotide sequence ID" value="NZ_ACJN02000004.1"/>
</dbReference>
<accession>D6SU88</accession>
<keyword evidence="2" id="KW-1185">Reference proteome</keyword>
<dbReference type="CDD" id="cd12870">
    <property type="entry name" value="MqsA"/>
    <property type="match status" value="1"/>
</dbReference>
<dbReference type="Proteomes" id="UP000005496">
    <property type="component" value="Unassembled WGS sequence"/>
</dbReference>
<dbReference type="AlphaFoldDB" id="D6SU88"/>
<proteinExistence type="predicted"/>
<dbReference type="InterPro" id="IPR022453">
    <property type="entry name" value="Znf_MqsA-type"/>
</dbReference>
<reference evidence="1" key="1">
    <citation type="submission" date="2010-05" db="EMBL/GenBank/DDBJ databases">
        <title>The draft genome of Desulfonatronospira thiodismutans ASO3-1.</title>
        <authorList>
            <consortium name="US DOE Joint Genome Institute (JGI-PGF)"/>
            <person name="Lucas S."/>
            <person name="Copeland A."/>
            <person name="Lapidus A."/>
            <person name="Cheng J.-F."/>
            <person name="Bruce D."/>
            <person name="Goodwin L."/>
            <person name="Pitluck S."/>
            <person name="Chertkov O."/>
            <person name="Brettin T."/>
            <person name="Detter J.C."/>
            <person name="Han C."/>
            <person name="Land M.L."/>
            <person name="Hauser L."/>
            <person name="Kyrpides N."/>
            <person name="Mikhailova N."/>
            <person name="Muyzer G."/>
            <person name="Woyke T."/>
        </authorList>
    </citation>
    <scope>NUCLEOTIDE SEQUENCE [LARGE SCALE GENOMIC DNA]</scope>
    <source>
        <strain evidence="1">ASO3-1</strain>
    </source>
</reference>
<dbReference type="NCBIfam" id="TIGR03831">
    <property type="entry name" value="YgiT_finger"/>
    <property type="match status" value="1"/>
</dbReference>
<sequence length="77" mass="8311">MFFTKGCPLCGGKQNPGTTTFTVDKGSVLVVVRNVPAMVCDQCGEAWIMDSVAEDLERIVSEAKSKRSQIEVIDMAA</sequence>